<dbReference type="GO" id="GO:0046872">
    <property type="term" value="F:metal ion binding"/>
    <property type="evidence" value="ECO:0007669"/>
    <property type="project" value="UniProtKB-KW"/>
</dbReference>
<dbReference type="SUPFAM" id="SSF54060">
    <property type="entry name" value="His-Me finger endonucleases"/>
    <property type="match status" value="1"/>
</dbReference>
<dbReference type="InterPro" id="IPR036026">
    <property type="entry name" value="Seven-hairpin_glycosidases"/>
</dbReference>
<evidence type="ECO:0000256" key="10">
    <source>
        <dbReference type="ARBA" id="ARBA00022837"/>
    </source>
</evidence>
<feature type="active site" evidence="15">
    <location>
        <position position="172"/>
    </location>
</feature>
<dbReference type="Pfam" id="PF01223">
    <property type="entry name" value="Endonuclease_NS"/>
    <property type="match status" value="1"/>
</dbReference>
<evidence type="ECO:0000256" key="14">
    <source>
        <dbReference type="ARBA" id="ARBA00048605"/>
    </source>
</evidence>
<feature type="active site" description="Proton donor" evidence="15">
    <location>
        <position position="41"/>
    </location>
</feature>
<feature type="active site" evidence="15">
    <location>
        <position position="309"/>
    </location>
</feature>
<dbReference type="Proteomes" id="UP001626550">
    <property type="component" value="Unassembled WGS sequence"/>
</dbReference>
<keyword evidence="6" id="KW-0540">Nuclease</keyword>
<feature type="active site" description="Proton donor" evidence="15">
    <location>
        <position position="280"/>
    </location>
</feature>
<evidence type="ECO:0000313" key="22">
    <source>
        <dbReference type="Proteomes" id="UP001626550"/>
    </source>
</evidence>
<evidence type="ECO:0000256" key="8">
    <source>
        <dbReference type="ARBA" id="ARBA00022759"/>
    </source>
</evidence>
<keyword evidence="7 16" id="KW-0479">Metal-binding</keyword>
<comment type="catalytic activity">
    <reaction evidence="14">
        <text>N(4)-(alpha-D-Man-(1-&gt;2)-alpha-D-Man-(1-&gt;2)-alpha-D-Man-(1-&gt;3)-[alpha-D-Man-(1-&gt;2)-alpha-D-Man-(1-&gt;3)-[alpha-D-Man-(1-&gt;2)-alpha-D-Man-(1-&gt;6)]-alpha-D-Man-(1-&gt;6)]-beta-D-Man-(1-&gt;4)-beta-D-GlcNAc-(1-&gt;4)-beta-D-GlcNAc)-L-asparaginyl-[protein] (N-glucan mannose isomer 9A1,2,3B1,2,3) + 4 H2O = N(4)-(alpha-D-Man-(1-&gt;3)-[alpha-D-Man-(1-&gt;3)-[alpha-D-Man-(1-&gt;6)]-alpha-D-Man-(1-&gt;6)]-beta-D-Man-(1-&gt;4)-beta-D-GlcNAc-(1-&gt;4)-beta-D-GlcNAc)-L-asparaginyl-[protein] (N-glucan mannose isomer 5A1,2) + 4 beta-D-mannose</text>
        <dbReference type="Rhea" id="RHEA:56008"/>
        <dbReference type="Rhea" id="RHEA-COMP:14356"/>
        <dbReference type="Rhea" id="RHEA-COMP:14367"/>
        <dbReference type="ChEBI" id="CHEBI:15377"/>
        <dbReference type="ChEBI" id="CHEBI:28563"/>
        <dbReference type="ChEBI" id="CHEBI:59087"/>
        <dbReference type="ChEBI" id="CHEBI:139493"/>
        <dbReference type="EC" id="3.2.1.113"/>
    </reaction>
</comment>
<dbReference type="SMART" id="SM00477">
    <property type="entry name" value="NUC"/>
    <property type="match status" value="1"/>
</dbReference>
<protein>
    <recommendedName>
        <fullName evidence="18">alpha-1,2-Mannosidase</fullName>
        <ecNumber evidence="18">3.2.1.-</ecNumber>
    </recommendedName>
</protein>
<dbReference type="Gene3D" id="3.40.570.10">
    <property type="entry name" value="Extracellular Endonuclease, subunit A"/>
    <property type="match status" value="1"/>
</dbReference>
<evidence type="ECO:0000256" key="5">
    <source>
        <dbReference type="ARBA" id="ARBA00010052"/>
    </source>
</evidence>
<feature type="binding site" evidence="16">
    <location>
        <position position="398"/>
    </location>
    <ligand>
        <name>Ca(2+)</name>
        <dbReference type="ChEBI" id="CHEBI:29108"/>
    </ligand>
</feature>
<evidence type="ECO:0000256" key="4">
    <source>
        <dbReference type="ARBA" id="ARBA00007658"/>
    </source>
</evidence>
<dbReference type="InterPro" id="IPR001382">
    <property type="entry name" value="Glyco_hydro_47"/>
</dbReference>
<keyword evidence="11" id="KW-0460">Magnesium</keyword>
<evidence type="ECO:0000256" key="16">
    <source>
        <dbReference type="PIRSR" id="PIRSR601382-2"/>
    </source>
</evidence>
<evidence type="ECO:0000313" key="21">
    <source>
        <dbReference type="EMBL" id="KAL3314577.1"/>
    </source>
</evidence>
<comment type="similarity">
    <text evidence="5">Belongs to the DNA/RNA non-specific endonuclease family.</text>
</comment>
<dbReference type="PROSITE" id="PS01070">
    <property type="entry name" value="NUCLEASE_NON_SPEC"/>
    <property type="match status" value="1"/>
</dbReference>
<dbReference type="PANTHER" id="PTHR11742:SF55">
    <property type="entry name" value="ENDOPLASMIC RETICULUM MANNOSYL-OLIGOSACCHARIDE 1,2-ALPHA-MANNOSIDASE"/>
    <property type="match status" value="1"/>
</dbReference>
<comment type="catalytic activity">
    <reaction evidence="13">
        <text>N(4)-(alpha-D-Man-(1-&gt;2)-alpha-D-Man-(1-&gt;2)-alpha-D-Man-(1-&gt;3)-[alpha-D-Man-(1-&gt;3)-[alpha-D-Man-(1-&gt;2)-alpha-D-Man-(1-&gt;6)]-alpha-D-Man-(1-&gt;6)]-beta-D-Man-(1-&gt;4)-beta-D-GlcNAc-(1-&gt;4)-beta-D-GlcNAc)-L-asparaginyl-[protein] (N-glucan mannose isomer 8A1,2,3B1,3) + 3 H2O = N(4)-(alpha-D-Man-(1-&gt;3)-[alpha-D-Man-(1-&gt;3)-[alpha-D-Man-(1-&gt;6)]-alpha-D-Man-(1-&gt;6)]-beta-D-Man-(1-&gt;4)-beta-D-GlcNAc-(1-&gt;4)-beta-D-GlcNAc)-L-asparaginyl-[protein] (N-glucan mannose isomer 5A1,2) + 3 beta-D-mannose</text>
        <dbReference type="Rhea" id="RHEA:56028"/>
        <dbReference type="Rhea" id="RHEA-COMP:14358"/>
        <dbReference type="Rhea" id="RHEA-COMP:14367"/>
        <dbReference type="ChEBI" id="CHEBI:15377"/>
        <dbReference type="ChEBI" id="CHEBI:28563"/>
        <dbReference type="ChEBI" id="CHEBI:59087"/>
        <dbReference type="ChEBI" id="CHEBI:60628"/>
        <dbReference type="EC" id="3.2.1.113"/>
    </reaction>
</comment>
<dbReference type="InterPro" id="IPR020821">
    <property type="entry name" value="ENPP1-3/EXOG-like_nuc-like"/>
</dbReference>
<evidence type="ECO:0000256" key="9">
    <source>
        <dbReference type="ARBA" id="ARBA00022801"/>
    </source>
</evidence>
<sequence length="726" mass="82522">MVDSLDTLYLYGMQFEMKEAIDYIISRVNFDYANDHTSVFESTIRLLGGLISIHYLDPNIDYTGKLTLLGQKLIKAFSTDALPFPDINLADGKGHYSRWSSMLSLSEFTTIQMEFNQLARILNQPSYSISGLGPLSLVLKRNQGRKILPIMFKGPSGVPDPSSPITLGARGDSYYEYLLKVWVQTGKQSDLLKNAYIDAISEIMTRMSGRSQPNGYLFIGELLSGNAFSSKMDHLVCFLPGTLAYGYLHGMPKNHLHIAKELMAGCYQFYNQTTTGLAPEIVVWNTEKTTSTLDFYIKSADGHCLLRPETVESLFYLYRITKDPIYREWGWSIFQAFNKYARLPDNGFASVADVMQTPPVHLDKMESFFLAETMKYFLLLFDDAAAAKVDLSTWVFNTEAHPFPLDPSDRDFYKPILDKVASRLLRRVRSIGKEFPIKTFVLGTALGSFSTLLYLHPGMLVHKAYAAETLFEPAGKFLTTPDLLTQHKGNHFVAQFECVGFPQDAPVRVFDAFIVGYDRRNRIPRWVLEHLVNSKMSGQRPIDRSAFTFYEDQLEEEAFRSTLSDYRRSGYDRGHMAAAGNYLYEDSPNKMNQTFILSNITPQVGKGFNRDAWNELEKYIRRMAKHSADLFVLTGPLFLPRMDPATKKKSITYEVIGTQNVAVPTHFYKVCAVKEKPNSPWKLLAWVMPNIVMPTENINVNQFLVPVQDVEKAAGLRFFSNLPRFS</sequence>
<keyword evidence="12 17" id="KW-1015">Disulfide bond</keyword>
<comment type="cofactor">
    <cofactor evidence="1 16">
        <name>Ca(2+)</name>
        <dbReference type="ChEBI" id="CHEBI:29108"/>
    </cofactor>
</comment>
<dbReference type="EC" id="3.2.1.-" evidence="18"/>
<comment type="similarity">
    <text evidence="4 18">Belongs to the glycosyl hydrolase 47 family.</text>
</comment>
<dbReference type="InterPro" id="IPR044925">
    <property type="entry name" value="His-Me_finger_sf"/>
</dbReference>
<dbReference type="InterPro" id="IPR012341">
    <property type="entry name" value="6hp_glycosidase-like_sf"/>
</dbReference>
<evidence type="ECO:0000256" key="2">
    <source>
        <dbReference type="ARBA" id="ARBA00001946"/>
    </source>
</evidence>
<keyword evidence="10 16" id="KW-0106">Calcium</keyword>
<keyword evidence="9 18" id="KW-0378">Hydrolase</keyword>
<dbReference type="GO" id="GO:0004571">
    <property type="term" value="F:mannosyl-oligosaccharide 1,2-alpha-mannosidase activity"/>
    <property type="evidence" value="ECO:0007669"/>
    <property type="project" value="UniProtKB-EC"/>
</dbReference>
<evidence type="ECO:0000259" key="20">
    <source>
        <dbReference type="SMART" id="SM00892"/>
    </source>
</evidence>
<dbReference type="PRINTS" id="PR00747">
    <property type="entry name" value="GLYHDRLASE47"/>
</dbReference>
<dbReference type="CDD" id="cd00091">
    <property type="entry name" value="NUC"/>
    <property type="match status" value="1"/>
</dbReference>
<evidence type="ECO:0000259" key="19">
    <source>
        <dbReference type="SMART" id="SM00477"/>
    </source>
</evidence>
<name>A0ABD2Q5Y4_9PLAT</name>
<evidence type="ECO:0000256" key="3">
    <source>
        <dbReference type="ARBA" id="ARBA00004922"/>
    </source>
</evidence>
<comment type="cofactor">
    <cofactor evidence="2">
        <name>Mg(2+)</name>
        <dbReference type="ChEBI" id="CHEBI:18420"/>
    </cofactor>
</comment>
<evidence type="ECO:0000256" key="18">
    <source>
        <dbReference type="RuleBase" id="RU361193"/>
    </source>
</evidence>
<reference evidence="21 22" key="1">
    <citation type="submission" date="2024-11" db="EMBL/GenBank/DDBJ databases">
        <title>Adaptive evolution of stress response genes in parasites aligns with host niche diversity.</title>
        <authorList>
            <person name="Hahn C."/>
            <person name="Resl P."/>
        </authorList>
    </citation>
    <scope>NUCLEOTIDE SEQUENCE [LARGE SCALE GENOMIC DNA]</scope>
    <source>
        <strain evidence="21">EGGRZ-B1_66</strain>
        <tissue evidence="21">Body</tissue>
    </source>
</reference>
<evidence type="ECO:0000256" key="7">
    <source>
        <dbReference type="ARBA" id="ARBA00022723"/>
    </source>
</evidence>
<comment type="pathway">
    <text evidence="3">Protein modification; protein glycosylation.</text>
</comment>
<evidence type="ECO:0000256" key="12">
    <source>
        <dbReference type="ARBA" id="ARBA00023157"/>
    </source>
</evidence>
<keyword evidence="8" id="KW-0255">Endonuclease</keyword>
<dbReference type="EMBL" id="JBJKFK010000957">
    <property type="protein sequence ID" value="KAL3314577.1"/>
    <property type="molecule type" value="Genomic_DNA"/>
</dbReference>
<dbReference type="PANTHER" id="PTHR11742">
    <property type="entry name" value="MANNOSYL-OLIGOSACCHARIDE ALPHA-1,2-MANNOSIDASE-RELATED"/>
    <property type="match status" value="1"/>
</dbReference>
<dbReference type="InterPro" id="IPR018524">
    <property type="entry name" value="DNA/RNA_endonuclease_AS"/>
</dbReference>
<feature type="domain" description="DNA/RNA non-specific endonuclease/pyrophosphatase/phosphodiesterase" evidence="20">
    <location>
        <begin position="509"/>
        <end position="725"/>
    </location>
</feature>
<feature type="domain" description="ENPP1-3/EXOG-like endonuclease/phosphodiesterase" evidence="19">
    <location>
        <begin position="510"/>
        <end position="725"/>
    </location>
</feature>
<evidence type="ECO:0000256" key="6">
    <source>
        <dbReference type="ARBA" id="ARBA00022722"/>
    </source>
</evidence>
<dbReference type="AlphaFoldDB" id="A0ABD2Q5Y4"/>
<dbReference type="GO" id="GO:0004519">
    <property type="term" value="F:endonuclease activity"/>
    <property type="evidence" value="ECO:0007669"/>
    <property type="project" value="UniProtKB-KW"/>
</dbReference>
<evidence type="ECO:0000256" key="11">
    <source>
        <dbReference type="ARBA" id="ARBA00022842"/>
    </source>
</evidence>
<dbReference type="InterPro" id="IPR001604">
    <property type="entry name" value="Endo_G_ENPP1-like_dom"/>
</dbReference>
<keyword evidence="18" id="KW-0326">Glycosidase</keyword>
<keyword evidence="22" id="KW-1185">Reference proteome</keyword>
<comment type="caution">
    <text evidence="21">The sequence shown here is derived from an EMBL/GenBank/DDBJ whole genome shotgun (WGS) entry which is preliminary data.</text>
</comment>
<proteinExistence type="inferred from homology"/>
<dbReference type="Gene3D" id="1.50.10.10">
    <property type="match status" value="1"/>
</dbReference>
<dbReference type="SUPFAM" id="SSF48225">
    <property type="entry name" value="Seven-hairpin glycosidases"/>
    <property type="match status" value="1"/>
</dbReference>
<organism evidence="21 22">
    <name type="scientific">Cichlidogyrus casuarinus</name>
    <dbReference type="NCBI Taxonomy" id="1844966"/>
    <lineage>
        <taxon>Eukaryota</taxon>
        <taxon>Metazoa</taxon>
        <taxon>Spiralia</taxon>
        <taxon>Lophotrochozoa</taxon>
        <taxon>Platyhelminthes</taxon>
        <taxon>Monogenea</taxon>
        <taxon>Monopisthocotylea</taxon>
        <taxon>Dactylogyridea</taxon>
        <taxon>Ancyrocephalidae</taxon>
        <taxon>Cichlidogyrus</taxon>
    </lineage>
</organism>
<evidence type="ECO:0000256" key="15">
    <source>
        <dbReference type="PIRSR" id="PIRSR601382-1"/>
    </source>
</evidence>
<accession>A0ABD2Q5Y4</accession>
<evidence type="ECO:0000256" key="13">
    <source>
        <dbReference type="ARBA" id="ARBA00047669"/>
    </source>
</evidence>
<feature type="disulfide bond" evidence="17">
    <location>
        <begin position="237"/>
        <end position="266"/>
    </location>
</feature>
<dbReference type="Pfam" id="PF01532">
    <property type="entry name" value="Glyco_hydro_47"/>
    <property type="match status" value="1"/>
</dbReference>
<evidence type="ECO:0000256" key="17">
    <source>
        <dbReference type="PIRSR" id="PIRSR601382-3"/>
    </source>
</evidence>
<evidence type="ECO:0000256" key="1">
    <source>
        <dbReference type="ARBA" id="ARBA00001913"/>
    </source>
</evidence>
<dbReference type="InterPro" id="IPR044929">
    <property type="entry name" value="DNA/RNA_non-sp_Endonuclease_sf"/>
</dbReference>
<dbReference type="InterPro" id="IPR050749">
    <property type="entry name" value="Glycosyl_Hydrolase_47"/>
</dbReference>
<gene>
    <name evidence="21" type="primary">MAN1B1</name>
    <name evidence="21" type="ORF">Ciccas_006804</name>
</gene>
<dbReference type="SMART" id="SM00892">
    <property type="entry name" value="Endonuclease_NS"/>
    <property type="match status" value="1"/>
</dbReference>